<gene>
    <name evidence="2" type="ORF">NDU88_009672</name>
</gene>
<feature type="region of interest" description="Disordered" evidence="1">
    <location>
        <begin position="1"/>
        <end position="86"/>
    </location>
</feature>
<evidence type="ECO:0000313" key="3">
    <source>
        <dbReference type="Proteomes" id="UP001066276"/>
    </source>
</evidence>
<accession>A0AAV7RZ35</accession>
<evidence type="ECO:0000313" key="2">
    <source>
        <dbReference type="EMBL" id="KAJ1156956.1"/>
    </source>
</evidence>
<evidence type="ECO:0000256" key="1">
    <source>
        <dbReference type="SAM" id="MobiDB-lite"/>
    </source>
</evidence>
<name>A0AAV7RZ35_PLEWA</name>
<protein>
    <submittedName>
        <fullName evidence="2">Uncharacterized protein</fullName>
    </submittedName>
</protein>
<feature type="compositionally biased region" description="Basic and acidic residues" evidence="1">
    <location>
        <begin position="1"/>
        <end position="15"/>
    </location>
</feature>
<keyword evidence="3" id="KW-1185">Reference proteome</keyword>
<reference evidence="2" key="1">
    <citation type="journal article" date="2022" name="bioRxiv">
        <title>Sequencing and chromosome-scale assembly of the giantPleurodeles waltlgenome.</title>
        <authorList>
            <person name="Brown T."/>
            <person name="Elewa A."/>
            <person name="Iarovenko S."/>
            <person name="Subramanian E."/>
            <person name="Araus A.J."/>
            <person name="Petzold A."/>
            <person name="Susuki M."/>
            <person name="Suzuki K.-i.T."/>
            <person name="Hayashi T."/>
            <person name="Toyoda A."/>
            <person name="Oliveira C."/>
            <person name="Osipova E."/>
            <person name="Leigh N.D."/>
            <person name="Simon A."/>
            <person name="Yun M.H."/>
        </authorList>
    </citation>
    <scope>NUCLEOTIDE SEQUENCE</scope>
    <source>
        <strain evidence="2">20211129_DDA</strain>
        <tissue evidence="2">Liver</tissue>
    </source>
</reference>
<proteinExistence type="predicted"/>
<sequence>MAGRCVEVRRQELGETRANPPGRSQPKGGGLQIREKEVGPCRGPARWSGNLRHGSGKGPDSWGPPESGNVSQRSRPEVDWCGGWSPRRGTGRNPIVCNLPGCGSWSRSSRQSQRQEASRAGVEALAKWRPELVAVSSKQRMAACRRDQRHG</sequence>
<organism evidence="2 3">
    <name type="scientific">Pleurodeles waltl</name>
    <name type="common">Iberian ribbed newt</name>
    <dbReference type="NCBI Taxonomy" id="8319"/>
    <lineage>
        <taxon>Eukaryota</taxon>
        <taxon>Metazoa</taxon>
        <taxon>Chordata</taxon>
        <taxon>Craniata</taxon>
        <taxon>Vertebrata</taxon>
        <taxon>Euteleostomi</taxon>
        <taxon>Amphibia</taxon>
        <taxon>Batrachia</taxon>
        <taxon>Caudata</taxon>
        <taxon>Salamandroidea</taxon>
        <taxon>Salamandridae</taxon>
        <taxon>Pleurodelinae</taxon>
        <taxon>Pleurodeles</taxon>
    </lineage>
</organism>
<dbReference type="AlphaFoldDB" id="A0AAV7RZ35"/>
<dbReference type="Proteomes" id="UP001066276">
    <property type="component" value="Chromosome 5"/>
</dbReference>
<comment type="caution">
    <text evidence="2">The sequence shown here is derived from an EMBL/GenBank/DDBJ whole genome shotgun (WGS) entry which is preliminary data.</text>
</comment>
<dbReference type="EMBL" id="JANPWB010000009">
    <property type="protein sequence ID" value="KAJ1156956.1"/>
    <property type="molecule type" value="Genomic_DNA"/>
</dbReference>